<accession>A0A934IUH5</accession>
<keyword evidence="1" id="KW-1133">Transmembrane helix</keyword>
<dbReference type="RefSeq" id="WP_198875824.1">
    <property type="nucleotide sequence ID" value="NZ_JAEKMH010000002.1"/>
</dbReference>
<name>A0A934IUH5_9HYPH</name>
<keyword evidence="3" id="KW-1185">Reference proteome</keyword>
<evidence type="ECO:0000313" key="3">
    <source>
        <dbReference type="Proteomes" id="UP000602124"/>
    </source>
</evidence>
<evidence type="ECO:0000313" key="2">
    <source>
        <dbReference type="EMBL" id="MBJ3784582.1"/>
    </source>
</evidence>
<keyword evidence="1" id="KW-0472">Membrane</keyword>
<dbReference type="EMBL" id="JAEKMH010000002">
    <property type="protein sequence ID" value="MBJ3784582.1"/>
    <property type="molecule type" value="Genomic_DNA"/>
</dbReference>
<sequence>MVFITAIWTVVMLTLGLDFTDRQRFWEPMFVSWAAGVALFGFSVVIALAQLDDPFAEGSSRRMEILMQGQEGPHVDYFLSKFKEAEQYAEIVEKTFVFQEVAEDGTRALLDTVTKITLRNFINDVGSTYNQPIGFSTEVPGSSARVLYMKVGDADVSLDQFIPGPSFRETYPISIGPGKSATVEFAIRRWVDPTRLLQSTARFSRAIKVSAQNNTAVNLSYECRTGTRERLLEHLNNSAPMPSPKSGSVPAGGKTNLIELSEVPPGAAYLVSVSAHLSPAPTLTL</sequence>
<proteinExistence type="predicted"/>
<feature type="transmembrane region" description="Helical" evidence="1">
    <location>
        <begin position="30"/>
        <end position="51"/>
    </location>
</feature>
<keyword evidence="1" id="KW-0812">Transmembrane</keyword>
<dbReference type="AlphaFoldDB" id="A0A934IUH5"/>
<gene>
    <name evidence="2" type="ORF">JEQ47_07615</name>
</gene>
<dbReference type="Proteomes" id="UP000602124">
    <property type="component" value="Unassembled WGS sequence"/>
</dbReference>
<evidence type="ECO:0000256" key="1">
    <source>
        <dbReference type="SAM" id="Phobius"/>
    </source>
</evidence>
<comment type="caution">
    <text evidence="2">The sequence shown here is derived from an EMBL/GenBank/DDBJ whole genome shotgun (WGS) entry which is preliminary data.</text>
</comment>
<protein>
    <submittedName>
        <fullName evidence="2">Uncharacterized protein</fullName>
    </submittedName>
</protein>
<reference evidence="2" key="1">
    <citation type="submission" date="2020-12" db="EMBL/GenBank/DDBJ databases">
        <title>Devosia sp. MSA67 isolated from Mo River.</title>
        <authorList>
            <person name="Ma F."/>
            <person name="Zi Z."/>
        </authorList>
    </citation>
    <scope>NUCLEOTIDE SEQUENCE</scope>
    <source>
        <strain evidence="2">MSA67</strain>
    </source>
</reference>
<organism evidence="2 3">
    <name type="scientific">Devosia sediminis</name>
    <dbReference type="NCBI Taxonomy" id="2798801"/>
    <lineage>
        <taxon>Bacteria</taxon>
        <taxon>Pseudomonadati</taxon>
        <taxon>Pseudomonadota</taxon>
        <taxon>Alphaproteobacteria</taxon>
        <taxon>Hyphomicrobiales</taxon>
        <taxon>Devosiaceae</taxon>
        <taxon>Devosia</taxon>
    </lineage>
</organism>